<dbReference type="AlphaFoldDB" id="A0A0L9TL52"/>
<evidence type="ECO:0000313" key="1">
    <source>
        <dbReference type="EMBL" id="KOM31318.1"/>
    </source>
</evidence>
<accession>A0A0L9TL52</accession>
<evidence type="ECO:0000313" key="2">
    <source>
        <dbReference type="Proteomes" id="UP000053144"/>
    </source>
</evidence>
<dbReference type="Proteomes" id="UP000053144">
    <property type="component" value="Chromosome 1"/>
</dbReference>
<proteinExistence type="predicted"/>
<dbReference type="Gramene" id="KOM31318">
    <property type="protein sequence ID" value="KOM31318"/>
    <property type="gene ID" value="LR48_Vigan01g087300"/>
</dbReference>
<dbReference type="EMBL" id="CM003371">
    <property type="protein sequence ID" value="KOM31318.1"/>
    <property type="molecule type" value="Genomic_DNA"/>
</dbReference>
<name>A0A0L9TL52_PHAAN</name>
<gene>
    <name evidence="1" type="ORF">LR48_Vigan01g087300</name>
</gene>
<protein>
    <submittedName>
        <fullName evidence="1">Uncharacterized protein</fullName>
    </submittedName>
</protein>
<organism evidence="1 2">
    <name type="scientific">Phaseolus angularis</name>
    <name type="common">Azuki bean</name>
    <name type="synonym">Vigna angularis</name>
    <dbReference type="NCBI Taxonomy" id="3914"/>
    <lineage>
        <taxon>Eukaryota</taxon>
        <taxon>Viridiplantae</taxon>
        <taxon>Streptophyta</taxon>
        <taxon>Embryophyta</taxon>
        <taxon>Tracheophyta</taxon>
        <taxon>Spermatophyta</taxon>
        <taxon>Magnoliopsida</taxon>
        <taxon>eudicotyledons</taxon>
        <taxon>Gunneridae</taxon>
        <taxon>Pentapetalae</taxon>
        <taxon>rosids</taxon>
        <taxon>fabids</taxon>
        <taxon>Fabales</taxon>
        <taxon>Fabaceae</taxon>
        <taxon>Papilionoideae</taxon>
        <taxon>50 kb inversion clade</taxon>
        <taxon>NPAAA clade</taxon>
        <taxon>indigoferoid/millettioid clade</taxon>
        <taxon>Phaseoleae</taxon>
        <taxon>Vigna</taxon>
    </lineage>
</organism>
<reference evidence="2" key="1">
    <citation type="journal article" date="2015" name="Proc. Natl. Acad. Sci. U.S.A.">
        <title>Genome sequencing of adzuki bean (Vigna angularis) provides insight into high starch and low fat accumulation and domestication.</title>
        <authorList>
            <person name="Yang K."/>
            <person name="Tian Z."/>
            <person name="Chen C."/>
            <person name="Luo L."/>
            <person name="Zhao B."/>
            <person name="Wang Z."/>
            <person name="Yu L."/>
            <person name="Li Y."/>
            <person name="Sun Y."/>
            <person name="Li W."/>
            <person name="Chen Y."/>
            <person name="Li Y."/>
            <person name="Zhang Y."/>
            <person name="Ai D."/>
            <person name="Zhao J."/>
            <person name="Shang C."/>
            <person name="Ma Y."/>
            <person name="Wu B."/>
            <person name="Wang M."/>
            <person name="Gao L."/>
            <person name="Sun D."/>
            <person name="Zhang P."/>
            <person name="Guo F."/>
            <person name="Wang W."/>
            <person name="Li Y."/>
            <person name="Wang J."/>
            <person name="Varshney R.K."/>
            <person name="Wang J."/>
            <person name="Ling H.Q."/>
            <person name="Wan P."/>
        </authorList>
    </citation>
    <scope>NUCLEOTIDE SEQUENCE</scope>
    <source>
        <strain evidence="2">cv. Jingnong 6</strain>
    </source>
</reference>
<sequence>MRLAPGRSKALRVLAINRPNLPHQHCHRSAAPQRQHSRELALSCTPAARQRQHSRELALSCTKHVPLSGSKSDQVALSCTETVPLSYSKSDQVALSCTPAAPQPQHFCSLFSFDTFSCLCGSLILWIG</sequence>